<sequence>MAQELATKSAPKGEYMPINPIAQGQSEGFIRLALTAPFLHYLNERGINPQPALDQLGIQTELLSDPTVYLHSELVYGLLNAFSDLADDRYLGLHVGESFDLHGWPPFSQARHSSKTLFEFFARFVRLVPQESSSVRHRLIVDADKATYRITQQQEPVVPPVQVTGFGAAIYVRLLRAVVANSWDPLVVRWESRYINGVPLGYEGVEIGLGADSGMQFSFPVDWLFKSHSSDTTAEPKTAARQEEEITVVAAIRSVLRDKLDEVDLDPPTLARLLGLKPDRLLRALHQQGTTLPREVKRLKVHVAKELLSRESKTISEIGLMLGYSDKSHFTRFFRSQTGVTPTQFQAGRSSEQV</sequence>
<evidence type="ECO:0000259" key="4">
    <source>
        <dbReference type="PROSITE" id="PS01124"/>
    </source>
</evidence>
<keyword evidence="3" id="KW-0804">Transcription</keyword>
<reference evidence="6" key="1">
    <citation type="submission" date="2015-09" db="EMBL/GenBank/DDBJ databases">
        <authorList>
            <person name="Rodrigo-Torres L."/>
            <person name="Arahal D.R."/>
        </authorList>
    </citation>
    <scope>NUCLEOTIDE SEQUENCE [LARGE SCALE GENOMIC DNA]</scope>
    <source>
        <strain evidence="6">CECT 4293</strain>
    </source>
</reference>
<dbReference type="AlphaFoldDB" id="A0A0P1ESB0"/>
<dbReference type="SMART" id="SM00342">
    <property type="entry name" value="HTH_ARAC"/>
    <property type="match status" value="1"/>
</dbReference>
<dbReference type="GO" id="GO:0000976">
    <property type="term" value="F:transcription cis-regulatory region binding"/>
    <property type="evidence" value="ECO:0007669"/>
    <property type="project" value="TreeGrafter"/>
</dbReference>
<dbReference type="Gene3D" id="1.10.10.60">
    <property type="entry name" value="Homeodomain-like"/>
    <property type="match status" value="1"/>
</dbReference>
<dbReference type="InterPro" id="IPR032687">
    <property type="entry name" value="AraC-type_N"/>
</dbReference>
<dbReference type="GO" id="GO:0003700">
    <property type="term" value="F:DNA-binding transcription factor activity"/>
    <property type="evidence" value="ECO:0007669"/>
    <property type="project" value="InterPro"/>
</dbReference>
<protein>
    <submittedName>
        <fullName evidence="5">Arabinose operon regulatory protein</fullName>
    </submittedName>
</protein>
<dbReference type="Pfam" id="PF12625">
    <property type="entry name" value="Arabinose_bd"/>
    <property type="match status" value="1"/>
</dbReference>
<dbReference type="Pfam" id="PF12833">
    <property type="entry name" value="HTH_18"/>
    <property type="match status" value="1"/>
</dbReference>
<proteinExistence type="predicted"/>
<organism evidence="5 6">
    <name type="scientific">Ruegeria atlantica</name>
    <dbReference type="NCBI Taxonomy" id="81569"/>
    <lineage>
        <taxon>Bacteria</taxon>
        <taxon>Pseudomonadati</taxon>
        <taxon>Pseudomonadota</taxon>
        <taxon>Alphaproteobacteria</taxon>
        <taxon>Rhodobacterales</taxon>
        <taxon>Roseobacteraceae</taxon>
        <taxon>Ruegeria</taxon>
    </lineage>
</organism>
<dbReference type="PROSITE" id="PS00041">
    <property type="entry name" value="HTH_ARAC_FAMILY_1"/>
    <property type="match status" value="1"/>
</dbReference>
<feature type="domain" description="HTH araC/xylS-type" evidence="4">
    <location>
        <begin position="250"/>
        <end position="348"/>
    </location>
</feature>
<dbReference type="InterPro" id="IPR009057">
    <property type="entry name" value="Homeodomain-like_sf"/>
</dbReference>
<keyword evidence="1" id="KW-0805">Transcription regulation</keyword>
<keyword evidence="6" id="KW-1185">Reference proteome</keyword>
<name>A0A0P1ESB0_9RHOB</name>
<evidence type="ECO:0000256" key="1">
    <source>
        <dbReference type="ARBA" id="ARBA00023015"/>
    </source>
</evidence>
<dbReference type="PANTHER" id="PTHR47894">
    <property type="entry name" value="HTH-TYPE TRANSCRIPTIONAL REGULATOR GADX"/>
    <property type="match status" value="1"/>
</dbReference>
<evidence type="ECO:0000313" key="6">
    <source>
        <dbReference type="Proteomes" id="UP000050786"/>
    </source>
</evidence>
<dbReference type="InterPro" id="IPR018060">
    <property type="entry name" value="HTH_AraC"/>
</dbReference>
<gene>
    <name evidence="5" type="primary">araC_3</name>
    <name evidence="5" type="ORF">RUM4293_04280</name>
</gene>
<evidence type="ECO:0000256" key="3">
    <source>
        <dbReference type="ARBA" id="ARBA00023163"/>
    </source>
</evidence>
<dbReference type="PANTHER" id="PTHR47894:SF1">
    <property type="entry name" value="HTH-TYPE TRANSCRIPTIONAL REGULATOR VQSM"/>
    <property type="match status" value="1"/>
</dbReference>
<dbReference type="Proteomes" id="UP000050786">
    <property type="component" value="Unassembled WGS sequence"/>
</dbReference>
<evidence type="ECO:0000256" key="2">
    <source>
        <dbReference type="ARBA" id="ARBA00023125"/>
    </source>
</evidence>
<dbReference type="InterPro" id="IPR020449">
    <property type="entry name" value="Tscrpt_reg_AraC-type_HTH"/>
</dbReference>
<dbReference type="EMBL" id="CYPS01000067">
    <property type="protein sequence ID" value="CUH45367.1"/>
    <property type="molecule type" value="Genomic_DNA"/>
</dbReference>
<evidence type="ECO:0000313" key="5">
    <source>
        <dbReference type="EMBL" id="CUH45367.1"/>
    </source>
</evidence>
<dbReference type="SUPFAM" id="SSF46689">
    <property type="entry name" value="Homeodomain-like"/>
    <property type="match status" value="1"/>
</dbReference>
<dbReference type="PRINTS" id="PR00032">
    <property type="entry name" value="HTHARAC"/>
</dbReference>
<keyword evidence="2" id="KW-0238">DNA-binding</keyword>
<dbReference type="GO" id="GO:0005829">
    <property type="term" value="C:cytosol"/>
    <property type="evidence" value="ECO:0007669"/>
    <property type="project" value="TreeGrafter"/>
</dbReference>
<accession>A0A0P1ESB0</accession>
<dbReference type="PROSITE" id="PS01124">
    <property type="entry name" value="HTH_ARAC_FAMILY_2"/>
    <property type="match status" value="1"/>
</dbReference>
<dbReference type="InterPro" id="IPR018062">
    <property type="entry name" value="HTH_AraC-typ_CS"/>
</dbReference>